<reference evidence="7 8" key="1">
    <citation type="submission" date="2016-03" db="EMBL/GenBank/DDBJ databases">
        <title>Comparative genomics of Pseudogymnoascus destructans, the fungus causing white-nose syndrome of bats.</title>
        <authorList>
            <person name="Palmer J.M."/>
            <person name="Drees K.P."/>
            <person name="Foster J.T."/>
            <person name="Lindner D.L."/>
        </authorList>
    </citation>
    <scope>NUCLEOTIDE SEQUENCE [LARGE SCALE GENOMIC DNA]</scope>
    <source>
        <strain evidence="7 8">UAMH 10579</strain>
    </source>
</reference>
<evidence type="ECO:0000256" key="5">
    <source>
        <dbReference type="SAM" id="Phobius"/>
    </source>
</evidence>
<dbReference type="AlphaFoldDB" id="A0A1B8GLS3"/>
<feature type="compositionally biased region" description="Basic and acidic residues" evidence="4">
    <location>
        <begin position="36"/>
        <end position="45"/>
    </location>
</feature>
<feature type="compositionally biased region" description="Low complexity" evidence="4">
    <location>
        <begin position="415"/>
        <end position="424"/>
    </location>
</feature>
<name>A0A1B8GLS3_9PEZI</name>
<dbReference type="SUPFAM" id="SSF57850">
    <property type="entry name" value="RING/U-box"/>
    <property type="match status" value="1"/>
</dbReference>
<evidence type="ECO:0000256" key="1">
    <source>
        <dbReference type="ARBA" id="ARBA00022723"/>
    </source>
</evidence>
<organism evidence="7 8">
    <name type="scientific">Pseudogymnoascus verrucosus</name>
    <dbReference type="NCBI Taxonomy" id="342668"/>
    <lineage>
        <taxon>Eukaryota</taxon>
        <taxon>Fungi</taxon>
        <taxon>Dikarya</taxon>
        <taxon>Ascomycota</taxon>
        <taxon>Pezizomycotina</taxon>
        <taxon>Leotiomycetes</taxon>
        <taxon>Thelebolales</taxon>
        <taxon>Thelebolaceae</taxon>
        <taxon>Pseudogymnoascus</taxon>
    </lineage>
</organism>
<dbReference type="RefSeq" id="XP_018130524.1">
    <property type="nucleotide sequence ID" value="XM_018273708.2"/>
</dbReference>
<dbReference type="Pfam" id="PF12906">
    <property type="entry name" value="RINGv"/>
    <property type="match status" value="1"/>
</dbReference>
<proteinExistence type="predicted"/>
<evidence type="ECO:0000259" key="6">
    <source>
        <dbReference type="PROSITE" id="PS51292"/>
    </source>
</evidence>
<feature type="compositionally biased region" description="Polar residues" evidence="4">
    <location>
        <begin position="343"/>
        <end position="354"/>
    </location>
</feature>
<sequence>MPAPPYGSESTWSWPEEVVADDLRDQASPESSFTQRDFRHAKQPSETKPAPPPHEGEASSSDPPKKQKYYGSRTCRICLEEVHPSFETGPEGLAGVVAPTPTVKYVSEDPESGRLIRPCKCKGSQSYVHEGCLQGWRHADPSYRRRNYFECPTCKYTYRLERMRWSKWIGSTMTQIALTLLILWATVFLLGFVAEPIVKLYLDPVATLTTNPWTTFREPLIEFEEGEEWTWSEHLLKGFASLGLLGLLKSFIMSPFQWLNFRWVVGGGGRARRGGTGRERLEDISVSMILIGVATILYAIWKGVRAWSRNTLEKAGERVVDVHGEDDDDEEPDAGPSHAAASGNDNTDGSTGSATEADLDEKKTIAEAPNAIYYKCRQLSRRRTYLQPVTITAHNLNIPMFPKSPIATPPRAALQGQGRSRSGSVSNNAATNSRPSSPEPPTSQPPSQPPSQPTSTSPSAAPSRNPSTKSTTIDKDDRIAHLEADAAVMEGTFVQELEHLSAKLGHQAEVAHFWQLKYSSLHAAHGALEARLADCRAEIEERARELDEREDRERDSTTRISSLLIEREALREGFAGARREAQGRESEVEGLRAQVRGLKEFVSTSGRSEGQVTDEVIAEGFSALGSGLQNWVLRNFRRAKMDVKEVKEGTRERLEELCPLWEGLAGTAKVHLIQSIVSMLLVKRVFQRYFVGLPEEREKELIGFEAWLASTSGSAGDVNQWRSSTLGLINKKGSLDNLGVKTEEVAASVVREAMAILEDITDVERDAGREVTLRALIIEAITLSRMLRVQKASFKPIMTVVEGHQINIFDSETMDDIGGEDEETLEGRDILCMTFPGVLKEGDENGQRMQLRNIIARSKVLCSPD</sequence>
<dbReference type="GO" id="GO:0008270">
    <property type="term" value="F:zinc ion binding"/>
    <property type="evidence" value="ECO:0007669"/>
    <property type="project" value="UniProtKB-KW"/>
</dbReference>
<dbReference type="Proteomes" id="UP000091956">
    <property type="component" value="Unassembled WGS sequence"/>
</dbReference>
<keyword evidence="5" id="KW-0812">Transmembrane</keyword>
<reference evidence="8" key="2">
    <citation type="journal article" date="2018" name="Nat. Commun.">
        <title>Extreme sensitivity to ultraviolet light in the fungal pathogen causing white-nose syndrome of bats.</title>
        <authorList>
            <person name="Palmer J.M."/>
            <person name="Drees K.P."/>
            <person name="Foster J.T."/>
            <person name="Lindner D.L."/>
        </authorList>
    </citation>
    <scope>NUCLEOTIDE SEQUENCE [LARGE SCALE GENOMIC DNA]</scope>
    <source>
        <strain evidence="8">UAMH 10579</strain>
    </source>
</reference>
<feature type="transmembrane region" description="Helical" evidence="5">
    <location>
        <begin position="239"/>
        <end position="261"/>
    </location>
</feature>
<feature type="domain" description="RING-CH-type" evidence="6">
    <location>
        <begin position="67"/>
        <end position="161"/>
    </location>
</feature>
<feature type="region of interest" description="Disordered" evidence="4">
    <location>
        <begin position="399"/>
        <end position="476"/>
    </location>
</feature>
<dbReference type="PROSITE" id="PS51292">
    <property type="entry name" value="ZF_RING_CH"/>
    <property type="match status" value="1"/>
</dbReference>
<evidence type="ECO:0000256" key="4">
    <source>
        <dbReference type="SAM" id="MobiDB-lite"/>
    </source>
</evidence>
<feature type="compositionally biased region" description="Acidic residues" evidence="4">
    <location>
        <begin position="324"/>
        <end position="333"/>
    </location>
</feature>
<protein>
    <recommendedName>
        <fullName evidence="6">RING-CH-type domain-containing protein</fullName>
    </recommendedName>
</protein>
<evidence type="ECO:0000313" key="8">
    <source>
        <dbReference type="Proteomes" id="UP000091956"/>
    </source>
</evidence>
<feature type="compositionally biased region" description="Pro residues" evidence="4">
    <location>
        <begin position="437"/>
        <end position="452"/>
    </location>
</feature>
<feature type="transmembrane region" description="Helical" evidence="5">
    <location>
        <begin position="281"/>
        <end position="301"/>
    </location>
</feature>
<evidence type="ECO:0000256" key="2">
    <source>
        <dbReference type="ARBA" id="ARBA00022771"/>
    </source>
</evidence>
<dbReference type="STRING" id="342668.A0A1B8GLS3"/>
<dbReference type="OrthoDB" id="5328813at2759"/>
<dbReference type="Gene3D" id="3.30.40.10">
    <property type="entry name" value="Zinc/RING finger domain, C3HC4 (zinc finger)"/>
    <property type="match status" value="1"/>
</dbReference>
<dbReference type="InterPro" id="IPR011016">
    <property type="entry name" value="Znf_RING-CH"/>
</dbReference>
<dbReference type="EMBL" id="KV460226">
    <property type="protein sequence ID" value="OBT96791.1"/>
    <property type="molecule type" value="Genomic_DNA"/>
</dbReference>
<dbReference type="PANTHER" id="PTHR46347">
    <property type="entry name" value="RING/FYVE/PHD ZINC FINGER SUPERFAMILY PROTEIN"/>
    <property type="match status" value="1"/>
</dbReference>
<keyword evidence="1" id="KW-0479">Metal-binding</keyword>
<dbReference type="PANTHER" id="PTHR46347:SF1">
    <property type="entry name" value="RING_FYVE_PHD ZINC FINGER SUPERFAMILY PROTEIN"/>
    <property type="match status" value="1"/>
</dbReference>
<evidence type="ECO:0000313" key="7">
    <source>
        <dbReference type="EMBL" id="OBT96791.1"/>
    </source>
</evidence>
<dbReference type="InterPro" id="IPR013083">
    <property type="entry name" value="Znf_RING/FYVE/PHD"/>
</dbReference>
<dbReference type="SMART" id="SM00744">
    <property type="entry name" value="RINGv"/>
    <property type="match status" value="1"/>
</dbReference>
<keyword evidence="5" id="KW-1133">Transmembrane helix</keyword>
<keyword evidence="5" id="KW-0472">Membrane</keyword>
<accession>A0A1B8GLS3</accession>
<gene>
    <name evidence="7" type="ORF">VE01_04233</name>
</gene>
<feature type="region of interest" description="Disordered" evidence="4">
    <location>
        <begin position="323"/>
        <end position="362"/>
    </location>
</feature>
<feature type="compositionally biased region" description="Low complexity" evidence="4">
    <location>
        <begin position="453"/>
        <end position="468"/>
    </location>
</feature>
<keyword evidence="8" id="KW-1185">Reference proteome</keyword>
<dbReference type="GeneID" id="28837619"/>
<feature type="region of interest" description="Disordered" evidence="4">
    <location>
        <begin position="1"/>
        <end position="68"/>
    </location>
</feature>
<keyword evidence="3" id="KW-0862">Zinc</keyword>
<feature type="transmembrane region" description="Helical" evidence="5">
    <location>
        <begin position="168"/>
        <end position="194"/>
    </location>
</feature>
<evidence type="ECO:0000256" key="3">
    <source>
        <dbReference type="ARBA" id="ARBA00022833"/>
    </source>
</evidence>
<keyword evidence="2" id="KW-0863">Zinc-finger</keyword>
<dbReference type="CDD" id="cd16495">
    <property type="entry name" value="RING_CH-C4HC3_MARCH"/>
    <property type="match status" value="1"/>
</dbReference>